<proteinExistence type="predicted"/>
<gene>
    <name evidence="2" type="ORF">KCU98_g6121</name>
</gene>
<organism evidence="2 3">
    <name type="scientific">Aureobasidium melanogenum</name>
    <name type="common">Aureobasidium pullulans var. melanogenum</name>
    <dbReference type="NCBI Taxonomy" id="46634"/>
    <lineage>
        <taxon>Eukaryota</taxon>
        <taxon>Fungi</taxon>
        <taxon>Dikarya</taxon>
        <taxon>Ascomycota</taxon>
        <taxon>Pezizomycotina</taxon>
        <taxon>Dothideomycetes</taxon>
        <taxon>Dothideomycetidae</taxon>
        <taxon>Dothideales</taxon>
        <taxon>Saccotheciaceae</taxon>
        <taxon>Aureobasidium</taxon>
    </lineage>
</organism>
<dbReference type="EMBL" id="JAHFXS010000603">
    <property type="protein sequence ID" value="KAG9983402.1"/>
    <property type="molecule type" value="Genomic_DNA"/>
</dbReference>
<protein>
    <submittedName>
        <fullName evidence="2">Uncharacterized protein</fullName>
    </submittedName>
</protein>
<feature type="signal peptide" evidence="1">
    <location>
        <begin position="1"/>
        <end position="21"/>
    </location>
</feature>
<comment type="caution">
    <text evidence="2">The sequence shown here is derived from an EMBL/GenBank/DDBJ whole genome shotgun (WGS) entry which is preliminary data.</text>
</comment>
<evidence type="ECO:0000313" key="3">
    <source>
        <dbReference type="Proteomes" id="UP000729357"/>
    </source>
</evidence>
<keyword evidence="3" id="KW-1185">Reference proteome</keyword>
<dbReference type="Proteomes" id="UP000729357">
    <property type="component" value="Unassembled WGS sequence"/>
</dbReference>
<dbReference type="InterPro" id="IPR045702">
    <property type="entry name" value="DUF6060"/>
</dbReference>
<accession>A0A9P8FX85</accession>
<reference evidence="2" key="2">
    <citation type="submission" date="2021-08" db="EMBL/GenBank/DDBJ databases">
        <authorList>
            <person name="Gostincar C."/>
            <person name="Sun X."/>
            <person name="Song Z."/>
            <person name="Gunde-Cimerman N."/>
        </authorList>
    </citation>
    <scope>NUCLEOTIDE SEQUENCE</scope>
    <source>
        <strain evidence="2">EXF-9298</strain>
    </source>
</reference>
<evidence type="ECO:0000313" key="2">
    <source>
        <dbReference type="EMBL" id="KAG9983402.1"/>
    </source>
</evidence>
<dbReference type="Pfam" id="PF19535">
    <property type="entry name" value="DUF6060"/>
    <property type="match status" value="1"/>
</dbReference>
<dbReference type="AlphaFoldDB" id="A0A9P8FX85"/>
<feature type="chain" id="PRO_5040274373" evidence="1">
    <location>
        <begin position="22"/>
        <end position="252"/>
    </location>
</feature>
<keyword evidence="1" id="KW-0732">Signal</keyword>
<sequence>MFSSPVTSAILLLASTTLVDAAGYVTRNPTSPICSGFDVISNGTIPLSSQNFVISTGVVCNVKESNLSTPCDVLSGGWPTLRNVVLYMNGSRVSNSYAVGYGLWNATGDFNALNINNIAAVKNQTVTFDNDTSGNVVFTPTYRCVTGRVQGCSSNVSIVDDTQVSACYPMFTDQVVSFESLPGHFENISVVAGSRSINMTSVQAAANLKQNPNDNPPYGLSSSGAGAGPRLAGAGSTCTLAFVVVWLGVWAL</sequence>
<reference evidence="2" key="1">
    <citation type="journal article" date="2021" name="J Fungi (Basel)">
        <title>Virulence traits and population genomics of the black yeast Aureobasidium melanogenum.</title>
        <authorList>
            <person name="Cernosa A."/>
            <person name="Sun X."/>
            <person name="Gostincar C."/>
            <person name="Fang C."/>
            <person name="Gunde-Cimerman N."/>
            <person name="Song Z."/>
        </authorList>
    </citation>
    <scope>NUCLEOTIDE SEQUENCE</scope>
    <source>
        <strain evidence="2">EXF-9298</strain>
    </source>
</reference>
<name>A0A9P8FX85_AURME</name>
<evidence type="ECO:0000256" key="1">
    <source>
        <dbReference type="SAM" id="SignalP"/>
    </source>
</evidence>
<feature type="non-terminal residue" evidence="2">
    <location>
        <position position="1"/>
    </location>
</feature>